<proteinExistence type="predicted"/>
<name>A0A8H4W7K8_9HELO</name>
<organism evidence="1 2">
    <name type="scientific">Cudoniella acicularis</name>
    <dbReference type="NCBI Taxonomy" id="354080"/>
    <lineage>
        <taxon>Eukaryota</taxon>
        <taxon>Fungi</taxon>
        <taxon>Dikarya</taxon>
        <taxon>Ascomycota</taxon>
        <taxon>Pezizomycotina</taxon>
        <taxon>Leotiomycetes</taxon>
        <taxon>Helotiales</taxon>
        <taxon>Tricladiaceae</taxon>
        <taxon>Cudoniella</taxon>
    </lineage>
</organism>
<accession>A0A8H4W7K8</accession>
<dbReference type="Proteomes" id="UP000566819">
    <property type="component" value="Unassembled WGS sequence"/>
</dbReference>
<keyword evidence="2" id="KW-1185">Reference proteome</keyword>
<evidence type="ECO:0000313" key="2">
    <source>
        <dbReference type="Proteomes" id="UP000566819"/>
    </source>
</evidence>
<evidence type="ECO:0000313" key="1">
    <source>
        <dbReference type="EMBL" id="KAF4634605.1"/>
    </source>
</evidence>
<reference evidence="1 2" key="1">
    <citation type="submission" date="2020-03" db="EMBL/GenBank/DDBJ databases">
        <title>Draft Genome Sequence of Cudoniella acicularis.</title>
        <authorList>
            <person name="Buettner E."/>
            <person name="Kellner H."/>
        </authorList>
    </citation>
    <scope>NUCLEOTIDE SEQUENCE [LARGE SCALE GENOMIC DNA]</scope>
    <source>
        <strain evidence="1 2">DSM 108380</strain>
    </source>
</reference>
<sequence>MGRQRAKIVVGSGGERRGSVVEKEEAVGFAKVAVRFYESASRLRVFRLFQRLMILIEKGEEEGELLGLSSATMEAAEHPYACQSAPGPLQFVTETGVQESRVGDRAARVQRCFIEMAEKVPAWWSSAGSPRRRIVIEDRMDAPAYASEVALCLWMFGGAGIPMFVADINKDRSSIQDVLLLTLLAGSNLGQRE</sequence>
<dbReference type="AlphaFoldDB" id="A0A8H4W7K8"/>
<comment type="caution">
    <text evidence="1">The sequence shown here is derived from an EMBL/GenBank/DDBJ whole genome shotgun (WGS) entry which is preliminary data.</text>
</comment>
<gene>
    <name evidence="1" type="ORF">G7Y89_g3489</name>
</gene>
<protein>
    <submittedName>
        <fullName evidence="1">Uncharacterized protein</fullName>
    </submittedName>
</protein>
<dbReference type="EMBL" id="JAAMPI010000172">
    <property type="protein sequence ID" value="KAF4634605.1"/>
    <property type="molecule type" value="Genomic_DNA"/>
</dbReference>